<dbReference type="InterPro" id="IPR001962">
    <property type="entry name" value="Asn_synthase"/>
</dbReference>
<dbReference type="PANTHER" id="PTHR43284">
    <property type="entry name" value="ASPARAGINE SYNTHETASE (GLUTAMINE-HYDROLYZING)"/>
    <property type="match status" value="1"/>
</dbReference>
<feature type="non-terminal residue" evidence="2">
    <location>
        <position position="278"/>
    </location>
</feature>
<dbReference type="Gene3D" id="3.40.50.620">
    <property type="entry name" value="HUPs"/>
    <property type="match status" value="1"/>
</dbReference>
<dbReference type="SUPFAM" id="SSF52402">
    <property type="entry name" value="Adenine nucleotide alpha hydrolases-like"/>
    <property type="match status" value="1"/>
</dbReference>
<dbReference type="GO" id="GO:0005829">
    <property type="term" value="C:cytosol"/>
    <property type="evidence" value="ECO:0007669"/>
    <property type="project" value="TreeGrafter"/>
</dbReference>
<proteinExistence type="predicted"/>
<dbReference type="Pfam" id="PF00733">
    <property type="entry name" value="Asn_synthase"/>
    <property type="match status" value="1"/>
</dbReference>
<feature type="non-terminal residue" evidence="2">
    <location>
        <position position="1"/>
    </location>
</feature>
<dbReference type="AlphaFoldDB" id="A0A382WDR0"/>
<dbReference type="GO" id="GO:0006529">
    <property type="term" value="P:asparagine biosynthetic process"/>
    <property type="evidence" value="ECO:0007669"/>
    <property type="project" value="InterPro"/>
</dbReference>
<reference evidence="2" key="1">
    <citation type="submission" date="2018-05" db="EMBL/GenBank/DDBJ databases">
        <authorList>
            <person name="Lanie J.A."/>
            <person name="Ng W.-L."/>
            <person name="Kazmierczak K.M."/>
            <person name="Andrzejewski T.M."/>
            <person name="Davidsen T.M."/>
            <person name="Wayne K.J."/>
            <person name="Tettelin H."/>
            <person name="Glass J.I."/>
            <person name="Rusch D."/>
            <person name="Podicherti R."/>
            <person name="Tsui H.-C.T."/>
            <person name="Winkler M.E."/>
        </authorList>
    </citation>
    <scope>NUCLEOTIDE SEQUENCE</scope>
</reference>
<sequence>DSSAIPTYLISKYTSNSVKVVLSGDGGDEVFGGYNKYLMGNINTAYTKFVPKNFHKIINAILNKILIQSKDNRGLKYKLKRVINSIDYDGNFYKKIISLGFSNIELSSFLKEDLILPSLMFNVYQNKEEKISDFRDLDKIISLEGDMLVKVDRATMLNSLECRAPFLNYDLWNFTSNLPDKYLLNFWNKKYLLKESFKNFFPKNFLDKPKQGFAIPIGDWLRTNFKLELLSYIENDFLIKQNIFNVLPVQKLVLDHVESKTDNTFKVWTFFCFQKWYI</sequence>
<feature type="domain" description="Asparagine synthetase" evidence="1">
    <location>
        <begin position="1"/>
        <end position="277"/>
    </location>
</feature>
<dbReference type="CDD" id="cd01991">
    <property type="entry name" value="Asn_synthase_B_C"/>
    <property type="match status" value="1"/>
</dbReference>
<dbReference type="InterPro" id="IPR051786">
    <property type="entry name" value="ASN_synthetase/amidase"/>
</dbReference>
<organism evidence="2">
    <name type="scientific">marine metagenome</name>
    <dbReference type="NCBI Taxonomy" id="408172"/>
    <lineage>
        <taxon>unclassified sequences</taxon>
        <taxon>metagenomes</taxon>
        <taxon>ecological metagenomes</taxon>
    </lineage>
</organism>
<evidence type="ECO:0000259" key="1">
    <source>
        <dbReference type="Pfam" id="PF00733"/>
    </source>
</evidence>
<dbReference type="PANTHER" id="PTHR43284:SF1">
    <property type="entry name" value="ASPARAGINE SYNTHETASE"/>
    <property type="match status" value="1"/>
</dbReference>
<dbReference type="EMBL" id="UINC01159126">
    <property type="protein sequence ID" value="SVD57046.1"/>
    <property type="molecule type" value="Genomic_DNA"/>
</dbReference>
<accession>A0A382WDR0</accession>
<name>A0A382WDR0_9ZZZZ</name>
<dbReference type="InterPro" id="IPR014729">
    <property type="entry name" value="Rossmann-like_a/b/a_fold"/>
</dbReference>
<protein>
    <recommendedName>
        <fullName evidence="1">Asparagine synthetase domain-containing protein</fullName>
    </recommendedName>
</protein>
<gene>
    <name evidence="2" type="ORF">METZ01_LOCUS409900</name>
</gene>
<dbReference type="GO" id="GO:0004066">
    <property type="term" value="F:asparagine synthase (glutamine-hydrolyzing) activity"/>
    <property type="evidence" value="ECO:0007669"/>
    <property type="project" value="InterPro"/>
</dbReference>
<evidence type="ECO:0000313" key="2">
    <source>
        <dbReference type="EMBL" id="SVD57046.1"/>
    </source>
</evidence>